<feature type="compositionally biased region" description="Basic and acidic residues" evidence="1">
    <location>
        <begin position="218"/>
        <end position="231"/>
    </location>
</feature>
<evidence type="ECO:0000313" key="2">
    <source>
        <dbReference type="EMBL" id="KZT08487.1"/>
    </source>
</evidence>
<organism evidence="2 3">
    <name type="scientific">Laetiporus sulphureus 93-53</name>
    <dbReference type="NCBI Taxonomy" id="1314785"/>
    <lineage>
        <taxon>Eukaryota</taxon>
        <taxon>Fungi</taxon>
        <taxon>Dikarya</taxon>
        <taxon>Basidiomycota</taxon>
        <taxon>Agaricomycotina</taxon>
        <taxon>Agaricomycetes</taxon>
        <taxon>Polyporales</taxon>
        <taxon>Laetiporus</taxon>
    </lineage>
</organism>
<accession>A0A165F6I1</accession>
<dbReference type="GeneID" id="63829375"/>
<keyword evidence="3" id="KW-1185">Reference proteome</keyword>
<feature type="compositionally biased region" description="Polar residues" evidence="1">
    <location>
        <begin position="42"/>
        <end position="70"/>
    </location>
</feature>
<gene>
    <name evidence="2" type="ORF">LAESUDRAFT_757721</name>
</gene>
<evidence type="ECO:0000313" key="3">
    <source>
        <dbReference type="Proteomes" id="UP000076871"/>
    </source>
</evidence>
<proteinExistence type="predicted"/>
<reference evidence="2 3" key="1">
    <citation type="journal article" date="2016" name="Mol. Biol. Evol.">
        <title>Comparative Genomics of Early-Diverging Mushroom-Forming Fungi Provides Insights into the Origins of Lignocellulose Decay Capabilities.</title>
        <authorList>
            <person name="Nagy L.G."/>
            <person name="Riley R."/>
            <person name="Tritt A."/>
            <person name="Adam C."/>
            <person name="Daum C."/>
            <person name="Floudas D."/>
            <person name="Sun H."/>
            <person name="Yadav J.S."/>
            <person name="Pangilinan J."/>
            <person name="Larsson K.H."/>
            <person name="Matsuura K."/>
            <person name="Barry K."/>
            <person name="Labutti K."/>
            <person name="Kuo R."/>
            <person name="Ohm R.A."/>
            <person name="Bhattacharya S.S."/>
            <person name="Shirouzu T."/>
            <person name="Yoshinaga Y."/>
            <person name="Martin F.M."/>
            <person name="Grigoriev I.V."/>
            <person name="Hibbett D.S."/>
        </authorList>
    </citation>
    <scope>NUCLEOTIDE SEQUENCE [LARGE SCALE GENOMIC DNA]</scope>
    <source>
        <strain evidence="2 3">93-53</strain>
    </source>
</reference>
<sequence length="418" mass="46188">MRRDRSNVCGEMTKFVDASRSRSCDPFLAQDMLCLSDLAKPQSAQQPTSSLSKLAQPKQTDTPLVMNTSEPPRLKPTLDDFHIHLAEYARSIRNEPFCFGSSPPQRRVMPARRSVPPYRLKCTGRWHEPGEMERKILGPGGLPPLPMPTPMPVDELLRLQHELMWSGSYGYASSTSYSRSFSTGRDWVEPSIPLSSSIDDQPPPARSVDQSQQPAPTKVDDEYGQEARLEAEPSPPPKPRISRSRSNSLEMDERTTALASSPELMRILAEMTPESTGFAEEKPSGYDDEDEDEGEEEKPWRAQERERQRQRRRAQCERQKAAVRRRKWRESLTCGLAEVASETAREAATIALDAAFAGAGHVPGLAVRAASLGMVGAGYVVDVTFRSAVVGLGYLGYVLGVVIDVVSRGAKALSDLCA</sequence>
<feature type="compositionally biased region" description="Basic and acidic residues" evidence="1">
    <location>
        <begin position="297"/>
        <end position="307"/>
    </location>
</feature>
<name>A0A165F6I1_9APHY</name>
<protein>
    <submittedName>
        <fullName evidence="2">Uncharacterized protein</fullName>
    </submittedName>
</protein>
<evidence type="ECO:0000256" key="1">
    <source>
        <dbReference type="SAM" id="MobiDB-lite"/>
    </source>
</evidence>
<feature type="compositionally biased region" description="Acidic residues" evidence="1">
    <location>
        <begin position="286"/>
        <end position="296"/>
    </location>
</feature>
<dbReference type="RefSeq" id="XP_040766227.1">
    <property type="nucleotide sequence ID" value="XM_040912347.1"/>
</dbReference>
<feature type="region of interest" description="Disordered" evidence="1">
    <location>
        <begin position="40"/>
        <end position="75"/>
    </location>
</feature>
<feature type="region of interest" description="Disordered" evidence="1">
    <location>
        <begin position="192"/>
        <end position="312"/>
    </location>
</feature>
<dbReference type="EMBL" id="KV427615">
    <property type="protein sequence ID" value="KZT08487.1"/>
    <property type="molecule type" value="Genomic_DNA"/>
</dbReference>
<dbReference type="Proteomes" id="UP000076871">
    <property type="component" value="Unassembled WGS sequence"/>
</dbReference>
<dbReference type="InParanoid" id="A0A165F6I1"/>
<dbReference type="AlphaFoldDB" id="A0A165F6I1"/>